<protein>
    <submittedName>
        <fullName evidence="1">Putative Cytochrome</fullName>
    </submittedName>
</protein>
<dbReference type="GO" id="GO:0016705">
    <property type="term" value="F:oxidoreductase activity, acting on paired donors, with incorporation or reduction of molecular oxygen"/>
    <property type="evidence" value="ECO:0007669"/>
    <property type="project" value="InterPro"/>
</dbReference>
<dbReference type="InterPro" id="IPR036396">
    <property type="entry name" value="Cyt_P450_sf"/>
</dbReference>
<dbReference type="Proteomes" id="UP000015001">
    <property type="component" value="Unassembled WGS sequence"/>
</dbReference>
<accession>S4MTJ8</accession>
<dbReference type="SUPFAM" id="SSF48264">
    <property type="entry name" value="Cytochrome P450"/>
    <property type="match status" value="1"/>
</dbReference>
<proteinExistence type="predicted"/>
<dbReference type="AlphaFoldDB" id="S4MTJ8"/>
<dbReference type="EMBL" id="AOPY01000474">
    <property type="protein sequence ID" value="EPJ42853.1"/>
    <property type="molecule type" value="Genomic_DNA"/>
</dbReference>
<keyword evidence="2" id="KW-1185">Reference proteome</keyword>
<evidence type="ECO:0000313" key="1">
    <source>
        <dbReference type="EMBL" id="EPJ42853.1"/>
    </source>
</evidence>
<dbReference type="Gene3D" id="1.10.630.10">
    <property type="entry name" value="Cytochrome P450"/>
    <property type="match status" value="1"/>
</dbReference>
<dbReference type="GO" id="GO:0004497">
    <property type="term" value="F:monooxygenase activity"/>
    <property type="evidence" value="ECO:0007669"/>
    <property type="project" value="InterPro"/>
</dbReference>
<dbReference type="GO" id="GO:0005506">
    <property type="term" value="F:iron ion binding"/>
    <property type="evidence" value="ECO:0007669"/>
    <property type="project" value="InterPro"/>
</dbReference>
<sequence>MLDLEPPDHTRIRRLVSKAFTPRTVERLKPYVRGLAEQLASALVAAARRPAEGRRRALRWR</sequence>
<name>S4MTJ8_9ACTN</name>
<gene>
    <name evidence="1" type="ORF">STAFG_0091</name>
</gene>
<reference evidence="1 2" key="1">
    <citation type="submission" date="2013-02" db="EMBL/GenBank/DDBJ databases">
        <title>Draft Genome Sequence of Streptomyces afghaniensis, Which Produces Compounds of the Julimycin B-Complex.</title>
        <authorList>
            <person name="Gruening B.A."/>
            <person name="Praeg A."/>
            <person name="Erxleben A."/>
            <person name="Guenther S."/>
            <person name="Fiedler H.-P."/>
            <person name="Goodfellow M."/>
            <person name="Mueller M."/>
        </authorList>
    </citation>
    <scope>NUCLEOTIDE SEQUENCE [LARGE SCALE GENOMIC DNA]</scope>
    <source>
        <strain evidence="1 2">772</strain>
    </source>
</reference>
<dbReference type="GO" id="GO:0020037">
    <property type="term" value="F:heme binding"/>
    <property type="evidence" value="ECO:0007669"/>
    <property type="project" value="InterPro"/>
</dbReference>
<organism evidence="1 2">
    <name type="scientific">Streptomyces afghaniensis 772</name>
    <dbReference type="NCBI Taxonomy" id="1283301"/>
    <lineage>
        <taxon>Bacteria</taxon>
        <taxon>Bacillati</taxon>
        <taxon>Actinomycetota</taxon>
        <taxon>Actinomycetes</taxon>
        <taxon>Kitasatosporales</taxon>
        <taxon>Streptomycetaceae</taxon>
        <taxon>Streptomyces</taxon>
    </lineage>
</organism>
<comment type="caution">
    <text evidence="1">The sequence shown here is derived from an EMBL/GenBank/DDBJ whole genome shotgun (WGS) entry which is preliminary data.</text>
</comment>
<dbReference type="HOGENOM" id="CLU_2920585_0_0_11"/>
<evidence type="ECO:0000313" key="2">
    <source>
        <dbReference type="Proteomes" id="UP000015001"/>
    </source>
</evidence>
<dbReference type="PATRIC" id="fig|1283301.3.peg.85"/>